<dbReference type="EMBL" id="REGN01000319">
    <property type="protein sequence ID" value="RNA42792.1"/>
    <property type="molecule type" value="Genomic_DNA"/>
</dbReference>
<protein>
    <submittedName>
        <fullName evidence="1">Uncharacterized protein</fullName>
    </submittedName>
</protein>
<accession>A0A3M7T451</accession>
<reference evidence="1 2" key="1">
    <citation type="journal article" date="2018" name="Sci. Rep.">
        <title>Genomic signatures of local adaptation to the degree of environmental predictability in rotifers.</title>
        <authorList>
            <person name="Franch-Gras L."/>
            <person name="Hahn C."/>
            <person name="Garcia-Roger E.M."/>
            <person name="Carmona M.J."/>
            <person name="Serra M."/>
            <person name="Gomez A."/>
        </authorList>
    </citation>
    <scope>NUCLEOTIDE SEQUENCE [LARGE SCALE GENOMIC DNA]</scope>
    <source>
        <strain evidence="1">HYR1</strain>
    </source>
</reference>
<dbReference type="Proteomes" id="UP000276133">
    <property type="component" value="Unassembled WGS sequence"/>
</dbReference>
<comment type="caution">
    <text evidence="1">The sequence shown here is derived from an EMBL/GenBank/DDBJ whole genome shotgun (WGS) entry which is preliminary data.</text>
</comment>
<proteinExistence type="predicted"/>
<evidence type="ECO:0000313" key="2">
    <source>
        <dbReference type="Proteomes" id="UP000276133"/>
    </source>
</evidence>
<sequence>MLSYGNYDLSYHALRIINKAPIPCSNSELHQNLKVAKIVERINHLHSPYLIKALNNNDMTLILEY</sequence>
<organism evidence="1 2">
    <name type="scientific">Brachionus plicatilis</name>
    <name type="common">Marine rotifer</name>
    <name type="synonym">Brachionus muelleri</name>
    <dbReference type="NCBI Taxonomy" id="10195"/>
    <lineage>
        <taxon>Eukaryota</taxon>
        <taxon>Metazoa</taxon>
        <taxon>Spiralia</taxon>
        <taxon>Gnathifera</taxon>
        <taxon>Rotifera</taxon>
        <taxon>Eurotatoria</taxon>
        <taxon>Monogononta</taxon>
        <taxon>Pseudotrocha</taxon>
        <taxon>Ploima</taxon>
        <taxon>Brachionidae</taxon>
        <taxon>Brachionus</taxon>
    </lineage>
</organism>
<evidence type="ECO:0000313" key="1">
    <source>
        <dbReference type="EMBL" id="RNA42792.1"/>
    </source>
</evidence>
<gene>
    <name evidence="1" type="ORF">BpHYR1_013180</name>
</gene>
<name>A0A3M7T451_BRAPC</name>
<keyword evidence="2" id="KW-1185">Reference proteome</keyword>
<dbReference type="AlphaFoldDB" id="A0A3M7T451"/>